<dbReference type="Proteomes" id="UP000676336">
    <property type="component" value="Unassembled WGS sequence"/>
</dbReference>
<gene>
    <name evidence="2" type="ORF">BYL167_LOCUS13222</name>
    <name evidence="3" type="ORF">GIL414_LOCUS14595</name>
    <name evidence="4" type="ORF">OVN521_LOCUS20403</name>
    <name evidence="5" type="ORF">SMN809_LOCUS36348</name>
    <name evidence="1" type="ORF">UXM345_LOCUS12509</name>
</gene>
<evidence type="ECO:0000313" key="6">
    <source>
        <dbReference type="Proteomes" id="UP000663866"/>
    </source>
</evidence>
<accession>A0A819U9H0</accession>
<evidence type="ECO:0000313" key="2">
    <source>
        <dbReference type="EMBL" id="CAF3992312.1"/>
    </source>
</evidence>
<dbReference type="EMBL" id="CAJOBF010001308">
    <property type="protein sequence ID" value="CAF3936591.1"/>
    <property type="molecule type" value="Genomic_DNA"/>
</dbReference>
<evidence type="ECO:0000313" key="1">
    <source>
        <dbReference type="EMBL" id="CAF3936591.1"/>
    </source>
</evidence>
<sequence>MPKDMLSMPFQAVYDSNIRSSNKRRFQRKEPKTESLHIMHTLIVAVIFKCYDSMNIHLIFTLIVDDTMKLLNITDYQHDFRAH</sequence>
<evidence type="ECO:0000313" key="3">
    <source>
        <dbReference type="EMBL" id="CAF4054363.1"/>
    </source>
</evidence>
<evidence type="ECO:0000313" key="5">
    <source>
        <dbReference type="EMBL" id="CAF4533977.1"/>
    </source>
</evidence>
<keyword evidence="6" id="KW-1185">Reference proteome</keyword>
<dbReference type="EMBL" id="CAJOBH010004504">
    <property type="protein sequence ID" value="CAF3992312.1"/>
    <property type="molecule type" value="Genomic_DNA"/>
</dbReference>
<proteinExistence type="predicted"/>
<dbReference type="Proteomes" id="UP000681967">
    <property type="component" value="Unassembled WGS sequence"/>
</dbReference>
<evidence type="ECO:0000313" key="4">
    <source>
        <dbReference type="EMBL" id="CAF4091832.1"/>
    </source>
</evidence>
<dbReference type="Proteomes" id="UP000663866">
    <property type="component" value="Unassembled WGS sequence"/>
</dbReference>
<dbReference type="EMBL" id="CAJOBI010089233">
    <property type="protein sequence ID" value="CAF4533977.1"/>
    <property type="molecule type" value="Genomic_DNA"/>
</dbReference>
<dbReference type="Proteomes" id="UP000663842">
    <property type="component" value="Unassembled WGS sequence"/>
</dbReference>
<dbReference type="EMBL" id="CAJOBG010004030">
    <property type="protein sequence ID" value="CAF4091832.1"/>
    <property type="molecule type" value="Genomic_DNA"/>
</dbReference>
<reference evidence="4" key="1">
    <citation type="submission" date="2021-02" db="EMBL/GenBank/DDBJ databases">
        <authorList>
            <person name="Nowell W R."/>
        </authorList>
    </citation>
    <scope>NUCLEOTIDE SEQUENCE</scope>
</reference>
<comment type="caution">
    <text evidence="4">The sequence shown here is derived from an EMBL/GenBank/DDBJ whole genome shotgun (WGS) entry which is preliminary data.</text>
</comment>
<dbReference type="AlphaFoldDB" id="A0A819U9H0"/>
<dbReference type="Proteomes" id="UP000681720">
    <property type="component" value="Unassembled WGS sequence"/>
</dbReference>
<name>A0A819U9H0_9BILA</name>
<dbReference type="EMBL" id="CAJOBJ010006208">
    <property type="protein sequence ID" value="CAF4054363.1"/>
    <property type="molecule type" value="Genomic_DNA"/>
</dbReference>
<protein>
    <submittedName>
        <fullName evidence="4">Uncharacterized protein</fullName>
    </submittedName>
</protein>
<organism evidence="4 6">
    <name type="scientific">Rotaria magnacalcarata</name>
    <dbReference type="NCBI Taxonomy" id="392030"/>
    <lineage>
        <taxon>Eukaryota</taxon>
        <taxon>Metazoa</taxon>
        <taxon>Spiralia</taxon>
        <taxon>Gnathifera</taxon>
        <taxon>Rotifera</taxon>
        <taxon>Eurotatoria</taxon>
        <taxon>Bdelloidea</taxon>
        <taxon>Philodinida</taxon>
        <taxon>Philodinidae</taxon>
        <taxon>Rotaria</taxon>
    </lineage>
</organism>